<accession>A0A382SHK5</accession>
<dbReference type="Pfam" id="PF00534">
    <property type="entry name" value="Glycos_transf_1"/>
    <property type="match status" value="1"/>
</dbReference>
<organism evidence="2">
    <name type="scientific">marine metagenome</name>
    <dbReference type="NCBI Taxonomy" id="408172"/>
    <lineage>
        <taxon>unclassified sequences</taxon>
        <taxon>metagenomes</taxon>
        <taxon>ecological metagenomes</taxon>
    </lineage>
</organism>
<proteinExistence type="predicted"/>
<sequence>KGAIAGKLAGKKVIWHLNDTYLPWLFRKIFSLLSSLADGYIYASERTKNYYRPCIKSGKPEFVIPSPVDTEMFDPLYHYDGDEDLLERWSGKTVIGTVSNVNPIKGLETLILAASILNRQFDNLVFVIVGPIFTSQQQYFEQLQSLCDKLLVDNVEFVGARSDVRPLLERFNIYFCSSRAESSPIAVWEAMSMGKLIVSTNVGDVPLYVKHNHNGFIVDVGDSKSMSNYISELITGDYLQQNFGNNSREIAVCELDSGLCAEQHLNAFARIDSP</sequence>
<feature type="domain" description="Glycosyl transferase family 1" evidence="1">
    <location>
        <begin position="91"/>
        <end position="249"/>
    </location>
</feature>
<evidence type="ECO:0000313" key="2">
    <source>
        <dbReference type="EMBL" id="SVD09323.1"/>
    </source>
</evidence>
<dbReference type="InterPro" id="IPR001296">
    <property type="entry name" value="Glyco_trans_1"/>
</dbReference>
<feature type="non-terminal residue" evidence="2">
    <location>
        <position position="1"/>
    </location>
</feature>
<protein>
    <recommendedName>
        <fullName evidence="1">Glycosyl transferase family 1 domain-containing protein</fullName>
    </recommendedName>
</protein>
<dbReference type="EMBL" id="UINC01129133">
    <property type="protein sequence ID" value="SVD09323.1"/>
    <property type="molecule type" value="Genomic_DNA"/>
</dbReference>
<reference evidence="2" key="1">
    <citation type="submission" date="2018-05" db="EMBL/GenBank/DDBJ databases">
        <authorList>
            <person name="Lanie J.A."/>
            <person name="Ng W.-L."/>
            <person name="Kazmierczak K.M."/>
            <person name="Andrzejewski T.M."/>
            <person name="Davidsen T.M."/>
            <person name="Wayne K.J."/>
            <person name="Tettelin H."/>
            <person name="Glass J.I."/>
            <person name="Rusch D."/>
            <person name="Podicherti R."/>
            <person name="Tsui H.-C.T."/>
            <person name="Winkler M.E."/>
        </authorList>
    </citation>
    <scope>NUCLEOTIDE SEQUENCE</scope>
</reference>
<dbReference type="AlphaFoldDB" id="A0A382SHK5"/>
<dbReference type="PANTHER" id="PTHR12526">
    <property type="entry name" value="GLYCOSYLTRANSFERASE"/>
    <property type="match status" value="1"/>
</dbReference>
<dbReference type="SUPFAM" id="SSF53756">
    <property type="entry name" value="UDP-Glycosyltransferase/glycogen phosphorylase"/>
    <property type="match status" value="1"/>
</dbReference>
<dbReference type="CDD" id="cd03801">
    <property type="entry name" value="GT4_PimA-like"/>
    <property type="match status" value="1"/>
</dbReference>
<dbReference type="Gene3D" id="3.40.50.2000">
    <property type="entry name" value="Glycogen Phosphorylase B"/>
    <property type="match status" value="2"/>
</dbReference>
<evidence type="ECO:0000259" key="1">
    <source>
        <dbReference type="Pfam" id="PF00534"/>
    </source>
</evidence>
<dbReference type="GO" id="GO:0016757">
    <property type="term" value="F:glycosyltransferase activity"/>
    <property type="evidence" value="ECO:0007669"/>
    <property type="project" value="InterPro"/>
</dbReference>
<gene>
    <name evidence="2" type="ORF">METZ01_LOCUS362177</name>
</gene>
<name>A0A382SHK5_9ZZZZ</name>